<dbReference type="Proteomes" id="UP001228376">
    <property type="component" value="Unassembled WGS sequence"/>
</dbReference>
<evidence type="ECO:0000313" key="5">
    <source>
        <dbReference type="Proteomes" id="UP001228376"/>
    </source>
</evidence>
<evidence type="ECO:0000259" key="3">
    <source>
        <dbReference type="Pfam" id="PF00772"/>
    </source>
</evidence>
<dbReference type="PANTHER" id="PTHR30153:SF2">
    <property type="entry name" value="REPLICATIVE DNA HELICASE"/>
    <property type="match status" value="1"/>
</dbReference>
<dbReference type="Pfam" id="PF00772">
    <property type="entry name" value="DnaB"/>
    <property type="match status" value="1"/>
</dbReference>
<dbReference type="InterPro" id="IPR036185">
    <property type="entry name" value="DNA_heli_DnaB-like_N_sf"/>
</dbReference>
<keyword evidence="2" id="KW-0238">DNA-binding</keyword>
<keyword evidence="1" id="KW-0235">DNA replication</keyword>
<comment type="caution">
    <text evidence="4">The sequence shown here is derived from an EMBL/GenBank/DDBJ whole genome shotgun (WGS) entry which is preliminary data.</text>
</comment>
<keyword evidence="5" id="KW-1185">Reference proteome</keyword>
<dbReference type="EMBL" id="JAROCA020000001">
    <property type="protein sequence ID" value="MDY0404219.1"/>
    <property type="molecule type" value="Genomic_DNA"/>
</dbReference>
<accession>A0ABU5CEH1</accession>
<reference evidence="4 5" key="1">
    <citation type="submission" date="2023-10" db="EMBL/GenBank/DDBJ databases">
        <title>179-bfca-hs.</title>
        <authorList>
            <person name="Miliotis G."/>
            <person name="Sengupta P."/>
            <person name="Hameed A."/>
            <person name="Chuvochina M."/>
            <person name="Mcdonagh F."/>
            <person name="Simpson A.C."/>
            <person name="Singh N.K."/>
            <person name="Rekha P.D."/>
            <person name="Raman K."/>
            <person name="Hugenholtz P."/>
            <person name="Venkateswaran K."/>
        </authorList>
    </citation>
    <scope>NUCLEOTIDE SEQUENCE [LARGE SCALE GENOMIC DNA]</scope>
    <source>
        <strain evidence="4 5">179-BFC-A-HS</strain>
    </source>
</reference>
<dbReference type="InterPro" id="IPR007693">
    <property type="entry name" value="DNA_helicase_DnaB-like_N"/>
</dbReference>
<dbReference type="Gene3D" id="1.10.860.10">
    <property type="entry name" value="DNAb Helicase, Chain A"/>
    <property type="match status" value="1"/>
</dbReference>
<evidence type="ECO:0000256" key="2">
    <source>
        <dbReference type="ARBA" id="ARBA00023125"/>
    </source>
</evidence>
<organism evidence="4 5">
    <name type="scientific">Tigheibacillus jepli</name>
    <dbReference type="NCBI Taxonomy" id="3035914"/>
    <lineage>
        <taxon>Bacteria</taxon>
        <taxon>Bacillati</taxon>
        <taxon>Bacillota</taxon>
        <taxon>Bacilli</taxon>
        <taxon>Bacillales</taxon>
        <taxon>Bacillaceae</taxon>
        <taxon>Tigheibacillus</taxon>
    </lineage>
</organism>
<evidence type="ECO:0000313" key="4">
    <source>
        <dbReference type="EMBL" id="MDY0404219.1"/>
    </source>
</evidence>
<feature type="domain" description="DNA helicase DnaB-like N-terminal" evidence="3">
    <location>
        <begin position="5"/>
        <end position="100"/>
    </location>
</feature>
<name>A0ABU5CEH1_9BACI</name>
<protein>
    <submittedName>
        <fullName evidence="4">DnaB-like helicase N-terminal domain-containing protein</fullName>
    </submittedName>
</protein>
<evidence type="ECO:0000256" key="1">
    <source>
        <dbReference type="ARBA" id="ARBA00022705"/>
    </source>
</evidence>
<proteinExistence type="predicted"/>
<dbReference type="RefSeq" id="WP_320384150.1">
    <property type="nucleotide sequence ID" value="NZ_JAROCA020000001.1"/>
</dbReference>
<sequence>MNNIFNYEAEASVLGMILVDGTLFKELVLKENHFHDTRHRQILIAMQQVHTQGAGIDLVTVTTALGEGIAKVGGTRYLLEMSESVASTLAFSHHQRLVLEAFRNREARKLALAFAEQPIAAEIGKFIRQLQHLQDERSSEKTTFDHLLEITDEMCNPTDGLSGFQTNFAALDDMTGGMQKGS</sequence>
<dbReference type="SUPFAM" id="SSF48024">
    <property type="entry name" value="N-terminal domain of DnaB helicase"/>
    <property type="match status" value="1"/>
</dbReference>
<dbReference type="PANTHER" id="PTHR30153">
    <property type="entry name" value="REPLICATIVE DNA HELICASE DNAB"/>
    <property type="match status" value="1"/>
</dbReference>
<gene>
    <name evidence="4" type="ORF">P5G51_001270</name>
</gene>
<dbReference type="InterPro" id="IPR016136">
    <property type="entry name" value="DNA_helicase_N/primase_C"/>
</dbReference>